<dbReference type="AlphaFoldDB" id="A0AAW0BWS1"/>
<organism evidence="2 3">
    <name type="scientific">Paramarasmius palmivorus</name>
    <dbReference type="NCBI Taxonomy" id="297713"/>
    <lineage>
        <taxon>Eukaryota</taxon>
        <taxon>Fungi</taxon>
        <taxon>Dikarya</taxon>
        <taxon>Basidiomycota</taxon>
        <taxon>Agaricomycotina</taxon>
        <taxon>Agaricomycetes</taxon>
        <taxon>Agaricomycetidae</taxon>
        <taxon>Agaricales</taxon>
        <taxon>Marasmiineae</taxon>
        <taxon>Marasmiaceae</taxon>
        <taxon>Paramarasmius</taxon>
    </lineage>
</organism>
<comment type="caution">
    <text evidence="2">The sequence shown here is derived from an EMBL/GenBank/DDBJ whole genome shotgun (WGS) entry which is preliminary data.</text>
</comment>
<gene>
    <name evidence="2" type="ORF">VNI00_013631</name>
</gene>
<protein>
    <submittedName>
        <fullName evidence="2">Uncharacterized protein</fullName>
    </submittedName>
</protein>
<dbReference type="EMBL" id="JAYKXP010000070">
    <property type="protein sequence ID" value="KAK7031215.1"/>
    <property type="molecule type" value="Genomic_DNA"/>
</dbReference>
<feature type="compositionally biased region" description="Polar residues" evidence="1">
    <location>
        <begin position="8"/>
        <end position="17"/>
    </location>
</feature>
<evidence type="ECO:0000313" key="3">
    <source>
        <dbReference type="Proteomes" id="UP001383192"/>
    </source>
</evidence>
<sequence length="59" mass="6619">MARRPSIADSTIGNQNLLPRPSKSLPPAIEDSASSVDEDGWTVVQARRRKRRPSIQHRL</sequence>
<dbReference type="Proteomes" id="UP001383192">
    <property type="component" value="Unassembled WGS sequence"/>
</dbReference>
<evidence type="ECO:0000256" key="1">
    <source>
        <dbReference type="SAM" id="MobiDB-lite"/>
    </source>
</evidence>
<name>A0AAW0BWS1_9AGAR</name>
<reference evidence="2 3" key="1">
    <citation type="submission" date="2024-01" db="EMBL/GenBank/DDBJ databases">
        <title>A draft genome for a cacao thread blight-causing isolate of Paramarasmius palmivorus.</title>
        <authorList>
            <person name="Baruah I.K."/>
            <person name="Bukari Y."/>
            <person name="Amoako-Attah I."/>
            <person name="Meinhardt L.W."/>
            <person name="Bailey B.A."/>
            <person name="Cohen S.P."/>
        </authorList>
    </citation>
    <scope>NUCLEOTIDE SEQUENCE [LARGE SCALE GENOMIC DNA]</scope>
    <source>
        <strain evidence="2 3">GH-12</strain>
    </source>
</reference>
<evidence type="ECO:0000313" key="2">
    <source>
        <dbReference type="EMBL" id="KAK7031215.1"/>
    </source>
</evidence>
<proteinExistence type="predicted"/>
<keyword evidence="3" id="KW-1185">Reference proteome</keyword>
<feature type="region of interest" description="Disordered" evidence="1">
    <location>
        <begin position="1"/>
        <end position="37"/>
    </location>
</feature>
<accession>A0AAW0BWS1</accession>